<feature type="domain" description="START" evidence="3">
    <location>
        <begin position="517"/>
        <end position="628"/>
    </location>
</feature>
<evidence type="ECO:0000259" key="3">
    <source>
        <dbReference type="PROSITE" id="PS50848"/>
    </source>
</evidence>
<accession>A0A1Y1Z2K4</accession>
<feature type="region of interest" description="Disordered" evidence="1">
    <location>
        <begin position="790"/>
        <end position="838"/>
    </location>
</feature>
<feature type="region of interest" description="Disordered" evidence="1">
    <location>
        <begin position="399"/>
        <end position="446"/>
    </location>
</feature>
<proteinExistence type="predicted"/>
<sequence length="1470" mass="162841">MSSQPPSVDMDLDHESAHNHYASTLTSATAYYQSLSSVTTGWRPVSLSTTGSKFPIHIAKRTVPGKTTEVVRGTALIKGKNTSLDDWKAVLECTGARKIWDRFTESSTMLETLSPSTRITRTILKTGWPKSQRDLVVIENTVIEEDKVLFIATSVPSTGNDPIYLRKAPNYIRANLDLMAVSVETVSKSPADNGSLSELGSLIYKALQVTVYYQVDLKGWKSSSSVALQSPLCINEIYSYLNDVGVPPHVQRYGKWIQVNQNDYHHEERVFELSYSVVEIDDADGCTLGSNFGSSSRTSISQLDSDDVMEISIDGERWCPGNVQVHISVDGREDPQFVQDSVECFRYPDSEQYIIRISHLAATRKDEVLNMRISICPEPSIEPGITVNHSLKRISSLTTKGDNRSVDSEQIGGIINPFDSTESVSEADSLNPKSLASSDQSSVTSRVPTPMSHCYSYFNALLSEPDSCWRQIGVEREVTISKLDVIKHPTGILKGVAEIEGYSMWDFSSTIQSPGTRKVWDRMFDEGSVTAYLEPKVYIEYNRLKAIWPTSPRDMVVMMANHVSSKAIYTFGFSTDEGEEPSSSNSSCVRAQLDIAGWHFEDIGENRVRVTYIVQMDPKGWIPSSLLNMLTTNIPLNIADVVDYLEMHGAPPNVLTYDNCSIIESDYNHRKNLYTLRYKVFSSRAGNKEASAQKHSSMILRLDYLKWTNEGNAVVEMEANSVVENFTSFICFKTARDFSGMRLEIQHKPSNLLEEDLLVTMKIRKASPGSGFKINGYRVTIWNDRDEALASGSHSPKLHVAASQAKSPRDGQEDRSEALKSSASSSRSDSVCDLTNTPPLLSPKELARTSIELLRRLQSEPDESWSLVSSSSKTGLSVYKQYISEISSSMPTLKGVKVIEGFAPEDIASVICSPGCRKAWDDTFDTGMVLEILDNGFTIAHQFVKGLFPLKARDLVTITCTYASPSPTSTIYFSCTSVPFSPNIVNSHVRANLPLYGWTCELVDPYQTSTNYPIPSTKVSIFALLDLGGSVPSSLSNMVTPKLPKHILNVESYLRAHGPPPYVIQPKQHMELTAMSTDARGRDEKRNQVEINGKAAPTSEFHHFELSSSVVLDTSFEDSSNQYKVSTMFQLVNIPDEPETRNSSSGDLIELQMEFVVVLDLVIDLRRYPYGYGIQANLSPGVPFAPNYATASAPVAIYVVDIPPAPSYSTSLKPSSKHNKHMIRVVQYVCRAQSSAGSDIDCSGFSDGSLPTSANWVLNFSIEPVEKSLTNDALDEDEWNGRVLINKQPIQVVKSNDDKLEVSEIVRSLYKIQSNGVSGVLEEIIESPILEPIGSYSDDVGELGDTFVESVGSGRRFSSSSAVEAWAMGFNRLRPRSSIISRRNSLLVGNRHRWMHTSGSTKTARSVEEATYNLLQVVGLGFICFVLGICIRFLAIDPWCNANPSTSLDGREAVVLFSAWFGWDIVLVRR</sequence>
<gene>
    <name evidence="4" type="ORF">K493DRAFT_334032</name>
</gene>
<dbReference type="PANTHER" id="PTHR19308">
    <property type="entry name" value="PHOSPHATIDYLCHOLINE TRANSFER PROTEIN"/>
    <property type="match status" value="1"/>
</dbReference>
<dbReference type="PROSITE" id="PS50848">
    <property type="entry name" value="START"/>
    <property type="match status" value="2"/>
</dbReference>
<protein>
    <recommendedName>
        <fullName evidence="3">START domain-containing protein</fullName>
    </recommendedName>
</protein>
<dbReference type="InParanoid" id="A0A1Y1Z2K4"/>
<keyword evidence="2" id="KW-0472">Membrane</keyword>
<dbReference type="GO" id="GO:0008289">
    <property type="term" value="F:lipid binding"/>
    <property type="evidence" value="ECO:0007669"/>
    <property type="project" value="InterPro"/>
</dbReference>
<evidence type="ECO:0000256" key="1">
    <source>
        <dbReference type="SAM" id="MobiDB-lite"/>
    </source>
</evidence>
<evidence type="ECO:0000313" key="4">
    <source>
        <dbReference type="EMBL" id="ORY04065.1"/>
    </source>
</evidence>
<dbReference type="InterPro" id="IPR002913">
    <property type="entry name" value="START_lipid-bd_dom"/>
</dbReference>
<feature type="domain" description="START" evidence="3">
    <location>
        <begin position="845"/>
        <end position="1039"/>
    </location>
</feature>
<feature type="compositionally biased region" description="Low complexity" evidence="1">
    <location>
        <begin position="819"/>
        <end position="829"/>
    </location>
</feature>
<dbReference type="EMBL" id="MCFE01000039">
    <property type="protein sequence ID" value="ORY04065.1"/>
    <property type="molecule type" value="Genomic_DNA"/>
</dbReference>
<keyword evidence="2" id="KW-0812">Transmembrane</keyword>
<dbReference type="CDD" id="cd00177">
    <property type="entry name" value="START"/>
    <property type="match status" value="2"/>
</dbReference>
<keyword evidence="2" id="KW-1133">Transmembrane helix</keyword>
<feature type="compositionally biased region" description="Basic and acidic residues" evidence="1">
    <location>
        <begin position="807"/>
        <end position="818"/>
    </location>
</feature>
<feature type="transmembrane region" description="Helical" evidence="2">
    <location>
        <begin position="1414"/>
        <end position="1435"/>
    </location>
</feature>
<dbReference type="SUPFAM" id="SSF55961">
    <property type="entry name" value="Bet v1-like"/>
    <property type="match status" value="3"/>
</dbReference>
<reference evidence="4 5" key="1">
    <citation type="submission" date="2016-07" db="EMBL/GenBank/DDBJ databases">
        <title>Pervasive Adenine N6-methylation of Active Genes in Fungi.</title>
        <authorList>
            <consortium name="DOE Joint Genome Institute"/>
            <person name="Mondo S.J."/>
            <person name="Dannebaum R.O."/>
            <person name="Kuo R.C."/>
            <person name="Labutti K."/>
            <person name="Haridas S."/>
            <person name="Kuo A."/>
            <person name="Salamov A."/>
            <person name="Ahrendt S.R."/>
            <person name="Lipzen A."/>
            <person name="Sullivan W."/>
            <person name="Andreopoulos W.B."/>
            <person name="Clum A."/>
            <person name="Lindquist E."/>
            <person name="Daum C."/>
            <person name="Ramamoorthy G.K."/>
            <person name="Gryganskyi A."/>
            <person name="Culley D."/>
            <person name="Magnuson J.K."/>
            <person name="James T.Y."/>
            <person name="O'Malley M.A."/>
            <person name="Stajich J.E."/>
            <person name="Spatafora J.W."/>
            <person name="Visel A."/>
            <person name="Grigoriev I.V."/>
        </authorList>
    </citation>
    <scope>NUCLEOTIDE SEQUENCE [LARGE SCALE GENOMIC DNA]</scope>
    <source>
        <strain evidence="4 5">CBS 931.73</strain>
    </source>
</reference>
<dbReference type="STRING" id="1314790.A0A1Y1Z2K4"/>
<comment type="caution">
    <text evidence="4">The sequence shown here is derived from an EMBL/GenBank/DDBJ whole genome shotgun (WGS) entry which is preliminary data.</text>
</comment>
<organism evidence="4 5">
    <name type="scientific">Basidiobolus meristosporus CBS 931.73</name>
    <dbReference type="NCBI Taxonomy" id="1314790"/>
    <lineage>
        <taxon>Eukaryota</taxon>
        <taxon>Fungi</taxon>
        <taxon>Fungi incertae sedis</taxon>
        <taxon>Zoopagomycota</taxon>
        <taxon>Entomophthoromycotina</taxon>
        <taxon>Basidiobolomycetes</taxon>
        <taxon>Basidiobolales</taxon>
        <taxon>Basidiobolaceae</taxon>
        <taxon>Basidiobolus</taxon>
    </lineage>
</organism>
<name>A0A1Y1Z2K4_9FUNG</name>
<dbReference type="PANTHER" id="PTHR19308:SF14">
    <property type="entry name" value="START DOMAIN-CONTAINING PROTEIN"/>
    <property type="match status" value="1"/>
</dbReference>
<evidence type="ECO:0000313" key="5">
    <source>
        <dbReference type="Proteomes" id="UP000193498"/>
    </source>
</evidence>
<dbReference type="InterPro" id="IPR023393">
    <property type="entry name" value="START-like_dom_sf"/>
</dbReference>
<dbReference type="Pfam" id="PF01852">
    <property type="entry name" value="START"/>
    <property type="match status" value="2"/>
</dbReference>
<dbReference type="Proteomes" id="UP000193498">
    <property type="component" value="Unassembled WGS sequence"/>
</dbReference>
<keyword evidence="5" id="KW-1185">Reference proteome</keyword>
<evidence type="ECO:0000256" key="2">
    <source>
        <dbReference type="SAM" id="Phobius"/>
    </source>
</evidence>
<dbReference type="OrthoDB" id="196858at2759"/>
<dbReference type="Gene3D" id="3.30.530.20">
    <property type="match status" value="3"/>
</dbReference>
<dbReference type="InterPro" id="IPR051213">
    <property type="entry name" value="START_lipid_transfer"/>
</dbReference>
<dbReference type="GO" id="GO:0005737">
    <property type="term" value="C:cytoplasm"/>
    <property type="evidence" value="ECO:0007669"/>
    <property type="project" value="UniProtKB-ARBA"/>
</dbReference>
<feature type="compositionally biased region" description="Polar residues" evidence="1">
    <location>
        <begin position="418"/>
        <end position="446"/>
    </location>
</feature>